<reference evidence="3" key="1">
    <citation type="journal article" date="2019" name="Int. J. Syst. Evol. Microbiol.">
        <title>The Global Catalogue of Microorganisms (GCM) 10K type strain sequencing project: providing services to taxonomists for standard genome sequencing and annotation.</title>
        <authorList>
            <consortium name="The Broad Institute Genomics Platform"/>
            <consortium name="The Broad Institute Genome Sequencing Center for Infectious Disease"/>
            <person name="Wu L."/>
            <person name="Ma J."/>
        </authorList>
    </citation>
    <scope>NUCLEOTIDE SEQUENCE [LARGE SCALE GENOMIC DNA]</scope>
    <source>
        <strain evidence="3">JCM 4087</strain>
    </source>
</reference>
<keyword evidence="1" id="KW-1133">Transmembrane helix</keyword>
<feature type="transmembrane region" description="Helical" evidence="1">
    <location>
        <begin position="163"/>
        <end position="182"/>
    </location>
</feature>
<protein>
    <submittedName>
        <fullName evidence="2">Uncharacterized protein</fullName>
    </submittedName>
</protein>
<comment type="caution">
    <text evidence="2">The sequence shown here is derived from an EMBL/GenBank/DDBJ whole genome shotgun (WGS) entry which is preliminary data.</text>
</comment>
<evidence type="ECO:0000313" key="2">
    <source>
        <dbReference type="EMBL" id="MFC5862081.1"/>
    </source>
</evidence>
<dbReference type="RefSeq" id="WP_263338155.1">
    <property type="nucleotide sequence ID" value="NZ_JAGSYH010000004.1"/>
</dbReference>
<dbReference type="PROSITE" id="PS51257">
    <property type="entry name" value="PROKAR_LIPOPROTEIN"/>
    <property type="match status" value="1"/>
</dbReference>
<dbReference type="Proteomes" id="UP001596091">
    <property type="component" value="Unassembled WGS sequence"/>
</dbReference>
<keyword evidence="3" id="KW-1185">Reference proteome</keyword>
<organism evidence="2 3">
    <name type="scientific">Acidicapsa dinghuensis</name>
    <dbReference type="NCBI Taxonomy" id="2218256"/>
    <lineage>
        <taxon>Bacteria</taxon>
        <taxon>Pseudomonadati</taxon>
        <taxon>Acidobacteriota</taxon>
        <taxon>Terriglobia</taxon>
        <taxon>Terriglobales</taxon>
        <taxon>Acidobacteriaceae</taxon>
        <taxon>Acidicapsa</taxon>
    </lineage>
</organism>
<keyword evidence="1" id="KW-0812">Transmembrane</keyword>
<dbReference type="EMBL" id="JBHSPH010000002">
    <property type="protein sequence ID" value="MFC5862081.1"/>
    <property type="molecule type" value="Genomic_DNA"/>
</dbReference>
<feature type="transmembrane region" description="Helical" evidence="1">
    <location>
        <begin position="118"/>
        <end position="138"/>
    </location>
</feature>
<feature type="transmembrane region" description="Helical" evidence="1">
    <location>
        <begin position="37"/>
        <end position="54"/>
    </location>
</feature>
<proteinExistence type="predicted"/>
<accession>A0ABW1EDY7</accession>
<feature type="transmembrane region" description="Helical" evidence="1">
    <location>
        <begin position="12"/>
        <end position="30"/>
    </location>
</feature>
<sequence length="183" mass="19650">MPAKPHDTSSYLGSVALACFIAAFEGLALTRHDITPEVGMTLWIVFTLVLGLTIDVPRPPTAKQLTVASLLPALCLFLALVFKGALQIVSKSVYVTVASIGNVPDDFYQQQQHLQRYGLLYGVIFLITIPGIIAAIYARQKLIDLLSSLISLKPDSVKRVETLTKLILGILGTVGSAAAAFVK</sequence>
<keyword evidence="1" id="KW-0472">Membrane</keyword>
<gene>
    <name evidence="2" type="ORF">ACFPT7_07235</name>
</gene>
<evidence type="ECO:0000256" key="1">
    <source>
        <dbReference type="SAM" id="Phobius"/>
    </source>
</evidence>
<name>A0ABW1EDY7_9BACT</name>
<feature type="transmembrane region" description="Helical" evidence="1">
    <location>
        <begin position="66"/>
        <end position="86"/>
    </location>
</feature>
<evidence type="ECO:0000313" key="3">
    <source>
        <dbReference type="Proteomes" id="UP001596091"/>
    </source>
</evidence>